<reference evidence="4" key="1">
    <citation type="journal article" date="2019" name="Int. J. Syst. Evol. Microbiol.">
        <title>The Global Catalogue of Microorganisms (GCM) 10K type strain sequencing project: providing services to taxonomists for standard genome sequencing and annotation.</title>
        <authorList>
            <consortium name="The Broad Institute Genomics Platform"/>
            <consortium name="The Broad Institute Genome Sequencing Center for Infectious Disease"/>
            <person name="Wu L."/>
            <person name="Ma J."/>
        </authorList>
    </citation>
    <scope>NUCLEOTIDE SEQUENCE [LARGE SCALE GENOMIC DNA]</scope>
    <source>
        <strain evidence="4">JCM 18959</strain>
    </source>
</reference>
<evidence type="ECO:0000259" key="2">
    <source>
        <dbReference type="Pfam" id="PF07859"/>
    </source>
</evidence>
<dbReference type="Gene3D" id="3.40.50.1820">
    <property type="entry name" value="alpha/beta hydrolase"/>
    <property type="match status" value="1"/>
</dbReference>
<gene>
    <name evidence="3" type="ORF">GCM10025760_14840</name>
</gene>
<keyword evidence="1 3" id="KW-0378">Hydrolase</keyword>
<comment type="caution">
    <text evidence="3">The sequence shown here is derived from an EMBL/GenBank/DDBJ whole genome shotgun (WGS) entry which is preliminary data.</text>
</comment>
<evidence type="ECO:0000313" key="4">
    <source>
        <dbReference type="Proteomes" id="UP001501407"/>
    </source>
</evidence>
<dbReference type="Proteomes" id="UP001501407">
    <property type="component" value="Unassembled WGS sequence"/>
</dbReference>
<evidence type="ECO:0000313" key="3">
    <source>
        <dbReference type="EMBL" id="GAA5089978.1"/>
    </source>
</evidence>
<dbReference type="Pfam" id="PF07859">
    <property type="entry name" value="Abhydrolase_3"/>
    <property type="match status" value="1"/>
</dbReference>
<dbReference type="SUPFAM" id="SSF53474">
    <property type="entry name" value="alpha/beta-Hydrolases"/>
    <property type="match status" value="1"/>
</dbReference>
<protein>
    <submittedName>
        <fullName evidence="3">Alpha/beta hydrolase</fullName>
    </submittedName>
</protein>
<sequence length="326" mass="34549">MSTKTPPEPFHPDLAAAKWIPLFSAGPRTLWMFRATPRGIGPDSEVDVATVRVDTPAGERPYRVFRPRRRSAAAPVPALFWIHGGGLILGTPQQDDGTNLALARDLGIVVFGASYRLAPEHPAPAALDDLVAGFREVVARAAEFGVDPDRIAIGGASAGGGLAAALAQRLHDEGGPQPVFQLLVYPMLDDRTVLRDDVDPRHARMWSPSSNRFAWSAYLGADADGSDDASGTGIRSAVVPARREDLSGLPPAWIGVGTLDLFHDEGVGYAGRLTAAGVPCELTEVPGAFHGFDAVFRKAGVTRAFHEEWARVLRSALGLETGPAAG</sequence>
<accession>A0ABP9M665</accession>
<dbReference type="RefSeq" id="WP_252787606.1">
    <property type="nucleotide sequence ID" value="NZ_BAABKZ010000001.1"/>
</dbReference>
<proteinExistence type="predicted"/>
<organism evidence="3 4">
    <name type="scientific">Microbacterium yannicii</name>
    <dbReference type="NCBI Taxonomy" id="671622"/>
    <lineage>
        <taxon>Bacteria</taxon>
        <taxon>Bacillati</taxon>
        <taxon>Actinomycetota</taxon>
        <taxon>Actinomycetes</taxon>
        <taxon>Micrococcales</taxon>
        <taxon>Microbacteriaceae</taxon>
        <taxon>Microbacterium</taxon>
    </lineage>
</organism>
<dbReference type="PANTHER" id="PTHR48081">
    <property type="entry name" value="AB HYDROLASE SUPERFAMILY PROTEIN C4A8.06C"/>
    <property type="match status" value="1"/>
</dbReference>
<dbReference type="GO" id="GO:0016787">
    <property type="term" value="F:hydrolase activity"/>
    <property type="evidence" value="ECO:0007669"/>
    <property type="project" value="UniProtKB-KW"/>
</dbReference>
<evidence type="ECO:0000256" key="1">
    <source>
        <dbReference type="ARBA" id="ARBA00022801"/>
    </source>
</evidence>
<dbReference type="InterPro" id="IPR029058">
    <property type="entry name" value="AB_hydrolase_fold"/>
</dbReference>
<name>A0ABP9M665_9MICO</name>
<dbReference type="EMBL" id="BAABKZ010000001">
    <property type="protein sequence ID" value="GAA5089978.1"/>
    <property type="molecule type" value="Genomic_DNA"/>
</dbReference>
<keyword evidence="4" id="KW-1185">Reference proteome</keyword>
<dbReference type="PANTHER" id="PTHR48081:SF8">
    <property type="entry name" value="ALPHA_BETA HYDROLASE FOLD-3 DOMAIN-CONTAINING PROTEIN-RELATED"/>
    <property type="match status" value="1"/>
</dbReference>
<dbReference type="InterPro" id="IPR013094">
    <property type="entry name" value="AB_hydrolase_3"/>
</dbReference>
<dbReference type="InterPro" id="IPR050300">
    <property type="entry name" value="GDXG_lipolytic_enzyme"/>
</dbReference>
<feature type="domain" description="Alpha/beta hydrolase fold-3" evidence="2">
    <location>
        <begin position="79"/>
        <end position="292"/>
    </location>
</feature>